<evidence type="ECO:0000259" key="3">
    <source>
        <dbReference type="Pfam" id="PF00534"/>
    </source>
</evidence>
<gene>
    <name evidence="4" type="ORF">DWZ68_01400</name>
</gene>
<dbReference type="AlphaFoldDB" id="A0A415QS16"/>
<evidence type="ECO:0000256" key="1">
    <source>
        <dbReference type="ARBA" id="ARBA00022676"/>
    </source>
</evidence>
<dbReference type="RefSeq" id="WP_118448283.1">
    <property type="nucleotide sequence ID" value="NZ_CABJDM010000001.1"/>
</dbReference>
<dbReference type="Pfam" id="PF00534">
    <property type="entry name" value="Glycos_transf_1"/>
    <property type="match status" value="1"/>
</dbReference>
<dbReference type="CDD" id="cd03794">
    <property type="entry name" value="GT4_WbuB-like"/>
    <property type="match status" value="1"/>
</dbReference>
<proteinExistence type="predicted"/>
<dbReference type="Gene3D" id="3.40.50.2000">
    <property type="entry name" value="Glycogen Phosphorylase B"/>
    <property type="match status" value="2"/>
</dbReference>
<accession>A0A415QS16</accession>
<evidence type="ECO:0000313" key="5">
    <source>
        <dbReference type="Proteomes" id="UP000286038"/>
    </source>
</evidence>
<dbReference type="SUPFAM" id="SSF53756">
    <property type="entry name" value="UDP-Glycosyltransferase/glycogen phosphorylase"/>
    <property type="match status" value="1"/>
</dbReference>
<evidence type="ECO:0000313" key="4">
    <source>
        <dbReference type="EMBL" id="RHM47651.1"/>
    </source>
</evidence>
<organism evidence="4 5">
    <name type="scientific">Butyricimonas virosa</name>
    <dbReference type="NCBI Taxonomy" id="544645"/>
    <lineage>
        <taxon>Bacteria</taxon>
        <taxon>Pseudomonadati</taxon>
        <taxon>Bacteroidota</taxon>
        <taxon>Bacteroidia</taxon>
        <taxon>Bacteroidales</taxon>
        <taxon>Odoribacteraceae</taxon>
        <taxon>Butyricimonas</taxon>
    </lineage>
</organism>
<dbReference type="PANTHER" id="PTHR12526:SF629">
    <property type="entry name" value="TEICHURONIC ACID BIOSYNTHESIS GLYCOSYLTRANSFERASE TUAH-RELATED"/>
    <property type="match status" value="1"/>
</dbReference>
<feature type="domain" description="Glycosyl transferase family 1" evidence="3">
    <location>
        <begin position="233"/>
        <end position="398"/>
    </location>
</feature>
<dbReference type="Proteomes" id="UP000286038">
    <property type="component" value="Unassembled WGS sequence"/>
</dbReference>
<keyword evidence="2 4" id="KW-0808">Transferase</keyword>
<reference evidence="4 5" key="1">
    <citation type="submission" date="2018-08" db="EMBL/GenBank/DDBJ databases">
        <title>A genome reference for cultivated species of the human gut microbiota.</title>
        <authorList>
            <person name="Zou Y."/>
            <person name="Xue W."/>
            <person name="Luo G."/>
        </authorList>
    </citation>
    <scope>NUCLEOTIDE SEQUENCE [LARGE SCALE GENOMIC DNA]</scope>
    <source>
        <strain evidence="4 5">AF34-33</strain>
    </source>
</reference>
<dbReference type="EMBL" id="QRPV01000001">
    <property type="protein sequence ID" value="RHM47651.1"/>
    <property type="molecule type" value="Genomic_DNA"/>
</dbReference>
<evidence type="ECO:0000256" key="2">
    <source>
        <dbReference type="ARBA" id="ARBA00022679"/>
    </source>
</evidence>
<dbReference type="GO" id="GO:0016757">
    <property type="term" value="F:glycosyltransferase activity"/>
    <property type="evidence" value="ECO:0007669"/>
    <property type="project" value="UniProtKB-KW"/>
</dbReference>
<comment type="caution">
    <text evidence="4">The sequence shown here is derived from an EMBL/GenBank/DDBJ whole genome shotgun (WGS) entry which is preliminary data.</text>
</comment>
<sequence>METLAEKKVVWLINKHAAPIKYNATNMRTYKLAYYFTQMGYNAYIISSSFVHNRNIDLINSNKHIEEKEYDGVKFIHIKTCPYSSNKLKRVYSIYQFSKRLLQYKNALPKPDIIIHSCCIPFDYLIYKCAKNLKAKYVLEIVDLWPESFVAFGLMKKNNPLLKLMYQVEKYLYTKADNVVFSMEGGIDYLKEKKWDLENGGSIDLGKVYYLNNGVDIDDFDENLVNYKIEDRDLENDDVKKVIYLGSIRRANNLMQLIKAASYFKNDSSVKFLIYGDGEDREVLVKYCSDHGLTNICFKQKWIEPKYVPFVLSCSYINIVNYMPNAVVRYGGSQNKLFQALASGRPICSNVGMGYSIITKYNVGCDVNFKNSYSYYKAIKMLLDLPNEEYEAMCRRARVAAIDFDLKKLAEIYSQELLS</sequence>
<keyword evidence="1" id="KW-0328">Glycosyltransferase</keyword>
<protein>
    <submittedName>
        <fullName evidence="4">Glycosyltransferase WbuB</fullName>
    </submittedName>
</protein>
<dbReference type="InterPro" id="IPR001296">
    <property type="entry name" value="Glyco_trans_1"/>
</dbReference>
<dbReference type="PANTHER" id="PTHR12526">
    <property type="entry name" value="GLYCOSYLTRANSFERASE"/>
    <property type="match status" value="1"/>
</dbReference>
<name>A0A415QS16_9BACT</name>